<evidence type="ECO:0000256" key="4">
    <source>
        <dbReference type="ARBA" id="ARBA00022833"/>
    </source>
</evidence>
<protein>
    <submittedName>
        <fullName evidence="6">Mycofactocin biosynthesis peptidyl-dipeptidase MftE</fullName>
    </submittedName>
</protein>
<dbReference type="AlphaFoldDB" id="A0A941EMJ6"/>
<keyword evidence="4" id="KW-0862">Zinc</keyword>
<dbReference type="EMBL" id="JAGSOG010000023">
    <property type="protein sequence ID" value="MBR7833133.1"/>
    <property type="molecule type" value="Genomic_DNA"/>
</dbReference>
<reference evidence="6" key="1">
    <citation type="submission" date="2021-04" db="EMBL/GenBank/DDBJ databases">
        <title>Genome based classification of Actinospica acidithermotolerans sp. nov., an actinobacterium isolated from an Indonesian hot spring.</title>
        <authorList>
            <person name="Kusuma A.B."/>
            <person name="Putra K.E."/>
            <person name="Nafisah S."/>
            <person name="Loh J."/>
            <person name="Nouioui I."/>
            <person name="Goodfellow M."/>
        </authorList>
    </citation>
    <scope>NUCLEOTIDE SEQUENCE</scope>
    <source>
        <strain evidence="6">CSCA 57</strain>
    </source>
</reference>
<dbReference type="Proteomes" id="UP000675781">
    <property type="component" value="Unassembled WGS sequence"/>
</dbReference>
<dbReference type="InterPro" id="IPR023871">
    <property type="entry name" value="MftE"/>
</dbReference>
<accession>A0A941EMJ6</accession>
<evidence type="ECO:0000256" key="3">
    <source>
        <dbReference type="ARBA" id="ARBA00022801"/>
    </source>
</evidence>
<comment type="similarity">
    <text evidence="5">Belongs to the creatininase superfamily.</text>
</comment>
<evidence type="ECO:0000256" key="5">
    <source>
        <dbReference type="ARBA" id="ARBA00024029"/>
    </source>
</evidence>
<dbReference type="PANTHER" id="PTHR35005">
    <property type="entry name" value="3-DEHYDRO-SCYLLO-INOSOSE HYDROLASE"/>
    <property type="match status" value="1"/>
</dbReference>
<evidence type="ECO:0000313" key="6">
    <source>
        <dbReference type="EMBL" id="MBR7833133.1"/>
    </source>
</evidence>
<comment type="caution">
    <text evidence="6">The sequence shown here is derived from an EMBL/GenBank/DDBJ whole genome shotgun (WGS) entry which is preliminary data.</text>
</comment>
<dbReference type="GO" id="GO:0046872">
    <property type="term" value="F:metal ion binding"/>
    <property type="evidence" value="ECO:0007669"/>
    <property type="project" value="UniProtKB-KW"/>
</dbReference>
<dbReference type="Pfam" id="PF02633">
    <property type="entry name" value="Creatininase"/>
    <property type="match status" value="1"/>
</dbReference>
<proteinExistence type="inferred from homology"/>
<dbReference type="Gene3D" id="3.40.50.10310">
    <property type="entry name" value="Creatininase"/>
    <property type="match status" value="1"/>
</dbReference>
<sequence>MAADLSRSTWPQVPPSGATVLVPVGSTEQHGPHLPLSTDSVIASAVAERTAARLGGSRFVAPVVAFGNSGEHAGFPGTVSIGHEALRLVLIELVRSLGLWAARTVLVNGHGGNVRTLNEAVGQLRTEGHAVAWTGCDFPGADAHAGRTETSVLLHLAPETVDLAAAEAGETRPIRELMRQLEAGGVRAVAANGVLGDPSGADAQEGRRLMDDLVDRTAQRISTFTANDRGRLLDPTAAGR</sequence>
<dbReference type="InterPro" id="IPR024087">
    <property type="entry name" value="Creatininase-like_sf"/>
</dbReference>
<dbReference type="PANTHER" id="PTHR35005:SF1">
    <property type="entry name" value="2-AMINO-5-FORMYLAMINO-6-RIBOSYLAMINOPYRIMIDIN-4(3H)-ONE 5'-MONOPHOSPHATE DEFORMYLASE"/>
    <property type="match status" value="1"/>
</dbReference>
<evidence type="ECO:0000313" key="7">
    <source>
        <dbReference type="Proteomes" id="UP000675781"/>
    </source>
</evidence>
<keyword evidence="7" id="KW-1185">Reference proteome</keyword>
<dbReference type="InterPro" id="IPR003785">
    <property type="entry name" value="Creatininase/forma_Hydrolase"/>
</dbReference>
<evidence type="ECO:0000256" key="2">
    <source>
        <dbReference type="ARBA" id="ARBA00022723"/>
    </source>
</evidence>
<gene>
    <name evidence="6" type="primary">mftE</name>
    <name evidence="6" type="ORF">KDL01_07650</name>
</gene>
<dbReference type="GO" id="GO:0009231">
    <property type="term" value="P:riboflavin biosynthetic process"/>
    <property type="evidence" value="ECO:0007669"/>
    <property type="project" value="TreeGrafter"/>
</dbReference>
<comment type="cofactor">
    <cofactor evidence="1">
        <name>Zn(2+)</name>
        <dbReference type="ChEBI" id="CHEBI:29105"/>
    </cofactor>
</comment>
<organism evidence="6 7">
    <name type="scientific">Actinospica durhamensis</name>
    <dbReference type="NCBI Taxonomy" id="1508375"/>
    <lineage>
        <taxon>Bacteria</taxon>
        <taxon>Bacillati</taxon>
        <taxon>Actinomycetota</taxon>
        <taxon>Actinomycetes</taxon>
        <taxon>Catenulisporales</taxon>
        <taxon>Actinospicaceae</taxon>
        <taxon>Actinospica</taxon>
    </lineage>
</organism>
<name>A0A941EMJ6_9ACTN</name>
<keyword evidence="3" id="KW-0378">Hydrolase</keyword>
<dbReference type="SUPFAM" id="SSF102215">
    <property type="entry name" value="Creatininase"/>
    <property type="match status" value="1"/>
</dbReference>
<dbReference type="RefSeq" id="WP_212527658.1">
    <property type="nucleotide sequence ID" value="NZ_JAGSOG010000023.1"/>
</dbReference>
<evidence type="ECO:0000256" key="1">
    <source>
        <dbReference type="ARBA" id="ARBA00001947"/>
    </source>
</evidence>
<dbReference type="GO" id="GO:0016811">
    <property type="term" value="F:hydrolase activity, acting on carbon-nitrogen (but not peptide) bonds, in linear amides"/>
    <property type="evidence" value="ECO:0007669"/>
    <property type="project" value="TreeGrafter"/>
</dbReference>
<dbReference type="NCBIfam" id="TIGR03964">
    <property type="entry name" value="mycofact_creat"/>
    <property type="match status" value="1"/>
</dbReference>
<keyword evidence="2" id="KW-0479">Metal-binding</keyword>